<evidence type="ECO:0000313" key="10">
    <source>
        <dbReference type="Proteomes" id="UP000252167"/>
    </source>
</evidence>
<dbReference type="GO" id="GO:0051537">
    <property type="term" value="F:2 iron, 2 sulfur cluster binding"/>
    <property type="evidence" value="ECO:0007669"/>
    <property type="project" value="InterPro"/>
</dbReference>
<dbReference type="Gene3D" id="3.30.465.10">
    <property type="match status" value="1"/>
</dbReference>
<dbReference type="Pfam" id="PF03450">
    <property type="entry name" value="CO_deh_flav_C"/>
    <property type="match status" value="1"/>
</dbReference>
<dbReference type="GO" id="GO:0016491">
    <property type="term" value="F:oxidoreductase activity"/>
    <property type="evidence" value="ECO:0007669"/>
    <property type="project" value="UniProtKB-KW"/>
</dbReference>
<feature type="region of interest" description="Disordered" evidence="6">
    <location>
        <begin position="188"/>
        <end position="212"/>
    </location>
</feature>
<dbReference type="PANTHER" id="PTHR42659:SF2">
    <property type="entry name" value="XANTHINE DEHYDROGENASE SUBUNIT C-RELATED"/>
    <property type="match status" value="1"/>
</dbReference>
<name>A0A365YG88_9MICC</name>
<evidence type="ECO:0000256" key="6">
    <source>
        <dbReference type="SAM" id="MobiDB-lite"/>
    </source>
</evidence>
<comment type="caution">
    <text evidence="9">The sequence shown here is derived from an EMBL/GenBank/DDBJ whole genome shotgun (WGS) entry which is preliminary data.</text>
</comment>
<dbReference type="InterPro" id="IPR036884">
    <property type="entry name" value="2Fe-2S-bd_dom_sf"/>
</dbReference>
<dbReference type="InterPro" id="IPR036683">
    <property type="entry name" value="CO_DH_flav_C_dom_sf"/>
</dbReference>
<keyword evidence="5" id="KW-0408">Iron</keyword>
<evidence type="ECO:0000256" key="4">
    <source>
        <dbReference type="ARBA" id="ARBA00023002"/>
    </source>
</evidence>
<dbReference type="EMBL" id="POAF01000003">
    <property type="protein sequence ID" value="RBM01726.1"/>
    <property type="molecule type" value="Genomic_DNA"/>
</dbReference>
<evidence type="ECO:0000313" key="9">
    <source>
        <dbReference type="EMBL" id="RBM01726.1"/>
    </source>
</evidence>
<dbReference type="InterPro" id="IPR002888">
    <property type="entry name" value="2Fe-2S-bd"/>
</dbReference>
<dbReference type="PROSITE" id="PS00197">
    <property type="entry name" value="2FE2S_FER_1"/>
    <property type="match status" value="1"/>
</dbReference>
<dbReference type="PANTHER" id="PTHR42659">
    <property type="entry name" value="XANTHINE DEHYDROGENASE SUBUNIT C-RELATED"/>
    <property type="match status" value="1"/>
</dbReference>
<evidence type="ECO:0000256" key="2">
    <source>
        <dbReference type="ARBA" id="ARBA00022723"/>
    </source>
</evidence>
<dbReference type="Proteomes" id="UP000252167">
    <property type="component" value="Unassembled WGS sequence"/>
</dbReference>
<dbReference type="Gene3D" id="3.10.20.30">
    <property type="match status" value="1"/>
</dbReference>
<evidence type="ECO:0000256" key="3">
    <source>
        <dbReference type="ARBA" id="ARBA00022827"/>
    </source>
</evidence>
<dbReference type="InterPro" id="IPR001041">
    <property type="entry name" value="2Fe-2S_ferredoxin-type"/>
</dbReference>
<dbReference type="GO" id="GO:0046872">
    <property type="term" value="F:metal ion binding"/>
    <property type="evidence" value="ECO:0007669"/>
    <property type="project" value="UniProtKB-KW"/>
</dbReference>
<proteinExistence type="predicted"/>
<dbReference type="Pfam" id="PF00111">
    <property type="entry name" value="Fer2"/>
    <property type="match status" value="1"/>
</dbReference>
<dbReference type="SUPFAM" id="SSF56176">
    <property type="entry name" value="FAD-binding/transporter-associated domain-like"/>
    <property type="match status" value="1"/>
</dbReference>
<dbReference type="InterPro" id="IPR016167">
    <property type="entry name" value="FAD-bd_PCMH_sub1"/>
</dbReference>
<dbReference type="Pfam" id="PF01799">
    <property type="entry name" value="Fer2_2"/>
    <property type="match status" value="1"/>
</dbReference>
<dbReference type="InterPro" id="IPR036318">
    <property type="entry name" value="FAD-bd_PCMH-like_sf"/>
</dbReference>
<dbReference type="InterPro" id="IPR005107">
    <property type="entry name" value="CO_DH_flav_C"/>
</dbReference>
<organism evidence="9 10">
    <name type="scientific">Glutamicibacter soli</name>
    <dbReference type="NCBI Taxonomy" id="453836"/>
    <lineage>
        <taxon>Bacteria</taxon>
        <taxon>Bacillati</taxon>
        <taxon>Actinomycetota</taxon>
        <taxon>Actinomycetes</taxon>
        <taxon>Micrococcales</taxon>
        <taxon>Micrococcaceae</taxon>
        <taxon>Glutamicibacter</taxon>
    </lineage>
</organism>
<dbReference type="Gene3D" id="3.30.43.10">
    <property type="entry name" value="Uridine Diphospho-n-acetylenolpyruvylglucosamine Reductase, domain 2"/>
    <property type="match status" value="1"/>
</dbReference>
<dbReference type="InterPro" id="IPR051312">
    <property type="entry name" value="Diverse_Substr_Oxidored"/>
</dbReference>
<dbReference type="SUPFAM" id="SSF54292">
    <property type="entry name" value="2Fe-2S ferredoxin-like"/>
    <property type="match status" value="1"/>
</dbReference>
<dbReference type="InterPro" id="IPR012175">
    <property type="entry name" value="Xanth_DH_ssu_bac"/>
</dbReference>
<feature type="domain" description="2Fe-2S ferredoxin-type" evidence="7">
    <location>
        <begin position="9"/>
        <end position="92"/>
    </location>
</feature>
<dbReference type="PROSITE" id="PS51387">
    <property type="entry name" value="FAD_PCMH"/>
    <property type="match status" value="1"/>
</dbReference>
<keyword evidence="2" id="KW-0479">Metal-binding</keyword>
<dbReference type="CDD" id="cd00207">
    <property type="entry name" value="fer2"/>
    <property type="match status" value="1"/>
</dbReference>
<dbReference type="InterPro" id="IPR036010">
    <property type="entry name" value="2Fe-2S_ferredoxin-like_sf"/>
</dbReference>
<dbReference type="InterPro" id="IPR016166">
    <property type="entry name" value="FAD-bd_PCMH"/>
</dbReference>
<evidence type="ECO:0000259" key="7">
    <source>
        <dbReference type="PROSITE" id="PS51085"/>
    </source>
</evidence>
<dbReference type="Pfam" id="PF00941">
    <property type="entry name" value="FAD_binding_5"/>
    <property type="match status" value="1"/>
</dbReference>
<accession>A0A365YG88</accession>
<evidence type="ECO:0000256" key="1">
    <source>
        <dbReference type="ARBA" id="ARBA00022630"/>
    </source>
</evidence>
<protein>
    <submittedName>
        <fullName evidence="9">Xanthine dehydrogenase small subunit</fullName>
    </submittedName>
</protein>
<feature type="compositionally biased region" description="Low complexity" evidence="6">
    <location>
        <begin position="188"/>
        <end position="197"/>
    </location>
</feature>
<dbReference type="SMART" id="SM01092">
    <property type="entry name" value="CO_deh_flav_C"/>
    <property type="match status" value="1"/>
</dbReference>
<dbReference type="InterPro" id="IPR006058">
    <property type="entry name" value="2Fe2S_fd_BS"/>
</dbReference>
<dbReference type="InterPro" id="IPR012675">
    <property type="entry name" value="Beta-grasp_dom_sf"/>
</dbReference>
<keyword evidence="3" id="KW-0274">FAD</keyword>
<evidence type="ECO:0000259" key="8">
    <source>
        <dbReference type="PROSITE" id="PS51387"/>
    </source>
</evidence>
<dbReference type="AlphaFoldDB" id="A0A365YG88"/>
<dbReference type="SUPFAM" id="SSF55447">
    <property type="entry name" value="CO dehydrogenase flavoprotein C-terminal domain-like"/>
    <property type="match status" value="1"/>
</dbReference>
<dbReference type="RefSeq" id="WP_113607039.1">
    <property type="nucleotide sequence ID" value="NZ_JBNBOD010000001.1"/>
</dbReference>
<keyword evidence="4" id="KW-0560">Oxidoreductase</keyword>
<reference evidence="9 10" key="1">
    <citation type="submission" date="2018-01" db="EMBL/GenBank/DDBJ databases">
        <title>Glutamicibacter soli strain NHPC-3 Whole genome sequence and assembly.</title>
        <authorList>
            <person name="Choudhury P."/>
            <person name="Gupta D."/>
            <person name="Sengupta K."/>
            <person name="Jawed A."/>
            <person name="Sultana N."/>
            <person name="Saha P."/>
        </authorList>
    </citation>
    <scope>NUCLEOTIDE SEQUENCE [LARGE SCALE GENOMIC DNA]</scope>
    <source>
        <strain evidence="9 10">NHPC-3</strain>
    </source>
</reference>
<feature type="domain" description="FAD-binding PCMH-type" evidence="8">
    <location>
        <begin position="205"/>
        <end position="378"/>
    </location>
</feature>
<dbReference type="InterPro" id="IPR002346">
    <property type="entry name" value="Mopterin_DH_FAD-bd"/>
</dbReference>
<sequence length="491" mass="51588">MASEAAGTPGCTVTVNQQAREFTGPPHTNALDFLRGLGLTSCKEGCAEGECGACAILVARPDGERPRWIAVNACLLPAAALDGQHVLTAEGLGTVREPHPVQREMAERGGSQCGYCTPGFICAMAAEYYRPERAEEQVAEAPGHHAGGPNGFDLHALSGNLCRCTGYRPIRDAAFALGMPEPEDQLAQAPATAPAATDYGRADTPAGDPGRYRRPATLAEALRILAEEPGTRVVAGATDWGVEVNMKFARAQSVLAIDRLQELRRVVQTDDCLELGAACTLSELERVLAGRVPLLSLLWANFASRLIRNSATLGGNLGTGSPIGDSPPVLLALDAQLVLACSAGERVVPLDEYFTGYRQTVRRPEELITAVRIPLPLAGLVSFQKVAKRRFDDISSTAVALAFEVDAGLISRARIGLGGVAAIPLRATAAEQALVGQAWSEETMRGAGGILAAEGTPLDDHRASAAYRQAMLGSALERFFAQQDSGTGAGA</sequence>
<dbReference type="PROSITE" id="PS51085">
    <property type="entry name" value="2FE2S_FER_2"/>
    <property type="match status" value="1"/>
</dbReference>
<dbReference type="SUPFAM" id="SSF47741">
    <property type="entry name" value="CO dehydrogenase ISP C-domain like"/>
    <property type="match status" value="1"/>
</dbReference>
<dbReference type="PIRSF" id="PIRSF036557">
    <property type="entry name" value="XdhA_RC"/>
    <property type="match status" value="1"/>
</dbReference>
<dbReference type="InterPro" id="IPR016169">
    <property type="entry name" value="FAD-bd_PCMH_sub2"/>
</dbReference>
<dbReference type="Gene3D" id="1.10.150.120">
    <property type="entry name" value="[2Fe-2S]-binding domain"/>
    <property type="match status" value="1"/>
</dbReference>
<dbReference type="Gene3D" id="3.30.390.50">
    <property type="entry name" value="CO dehydrogenase flavoprotein, C-terminal domain"/>
    <property type="match status" value="1"/>
</dbReference>
<keyword evidence="1" id="KW-0285">Flavoprotein</keyword>
<keyword evidence="10" id="KW-1185">Reference proteome</keyword>
<dbReference type="GO" id="GO:0071949">
    <property type="term" value="F:FAD binding"/>
    <property type="evidence" value="ECO:0007669"/>
    <property type="project" value="InterPro"/>
</dbReference>
<gene>
    <name evidence="9" type="ORF">C1H84_07750</name>
</gene>
<evidence type="ECO:0000256" key="5">
    <source>
        <dbReference type="ARBA" id="ARBA00023004"/>
    </source>
</evidence>